<feature type="domain" description="ASPIC/UnbV" evidence="2">
    <location>
        <begin position="551"/>
        <end position="619"/>
    </location>
</feature>
<evidence type="ECO:0000259" key="2">
    <source>
        <dbReference type="Pfam" id="PF07593"/>
    </source>
</evidence>
<dbReference type="Pfam" id="PF07593">
    <property type="entry name" value="UnbV_ASPIC"/>
    <property type="match status" value="1"/>
</dbReference>
<evidence type="ECO:0000313" key="3">
    <source>
        <dbReference type="EMBL" id="RKR14477.1"/>
    </source>
</evidence>
<proteinExistence type="predicted"/>
<dbReference type="SUPFAM" id="SSF69318">
    <property type="entry name" value="Integrin alpha N-terminal domain"/>
    <property type="match status" value="3"/>
</dbReference>
<dbReference type="Proteomes" id="UP000269412">
    <property type="component" value="Unassembled WGS sequence"/>
</dbReference>
<dbReference type="InterPro" id="IPR011519">
    <property type="entry name" value="UnbV_ASPIC"/>
</dbReference>
<keyword evidence="1" id="KW-0732">Signal</keyword>
<dbReference type="InterPro" id="IPR027039">
    <property type="entry name" value="Crtac1"/>
</dbReference>
<sequence length="1125" mass="126981">MINMARSLTKSLLHQNYMHTKKFYFSRLFLLVILCFFSCEKREENKTPKTLFSTMPVDHTGVKFQNKVLESEELYYYKYLYMYIGSGVAAADFNNDGLEDLFFVSNLYQNKIFLNKGDLKFEDITSTSGIKKTDGFNTGISIVDINNDGFLDVYINRAGWYEDEKKLANLLYINNGDLTFTEQAKSYGIANTDRSITSTFFDYDKDGDLDLFIANAPSRFDVSGVVLDKKNIQNHPLTKTFKGSDKLYNNDGNGHFNDVSIKAGILPDLGFGLNAQIGDFNNDSWPDIYVSNDFVGSDFVFINNQDGTFKDGRDKTFKHISYFSMGSDIADINNDGLQDVMVLDMAPEDYIRSKTTMAMTSIDKFKKMIDKGYYYQYMHNTLQLNNGNGTYSDIGHMSGIAKTDWSWSTLFADFDLDGFNDVYVTNGIYRDVVNKDIIRSLDAYALNNKDNLDAKKILELTQKLPQQKLTNYIFRNKGDLTFENKTADWTNEKESFSNGAIYSDLDNDGDLDIVVNNIDDNATILRNNSRSISQNNYVQFNIDGPKENKQGIGASIKLHQENGEIQTRQVIGSRGFLSSVSNKLHFGLKENKTIPYIEVLWPDGKTQILKDVAANQTLTITYNPQKNVASEKASKGVLFKEQLIDYSHIDPVFDDYKKQLLLPHKLSQTGPAVAKADLNNDSLEDIYIGGAHNSPGKLLVAQPNNTFKEVSIPDFIKDKEYEDVNATFFDADNDNDLDLYVVSGSYEFNENSEILEDRLYINKGNGVFKRSKNIPSIKSAGSMVTAADYDNDGDQDLFVGSRVIPGKYPYTPNSYLLINEKGKFKIQTKELAPALEKVGMVTDAIWNDIDNDTDLDLIVTGEWMGIEVFTNNNGKLTKTDSYTDLSSSVGWWNKIVIADIDEDGDNDIVAGNLGLNYNFHASKEEPFHVYTNDYDNNGIEDIILAKYYKDNQVPIRGKSCTAQQIPSLKEKFTSYDAFANADLKDIFGEGLNTSLHFKATEFRSGIFINQGNNRYSFKAFSNEAQIAPINSILYEDFDGDQKKDLLMAGNNYMPEVETTRADAGKGIFYKGDANGTFNYKDNNSTGLFTDKDVRKMLLLKSKEGKNIFIANNNSNHQLFSVKNIN</sequence>
<evidence type="ECO:0000313" key="4">
    <source>
        <dbReference type="Proteomes" id="UP000269412"/>
    </source>
</evidence>
<dbReference type="AlphaFoldDB" id="A0A495EF08"/>
<accession>A0A495EF08</accession>
<keyword evidence="4" id="KW-1185">Reference proteome</keyword>
<dbReference type="InterPro" id="IPR013517">
    <property type="entry name" value="FG-GAP"/>
</dbReference>
<gene>
    <name evidence="3" type="ORF">CLV91_0554</name>
</gene>
<dbReference type="EMBL" id="RBIQ01000007">
    <property type="protein sequence ID" value="RKR14477.1"/>
    <property type="molecule type" value="Genomic_DNA"/>
</dbReference>
<organism evidence="3 4">
    <name type="scientific">Maribacter vaceletii</name>
    <dbReference type="NCBI Taxonomy" id="1206816"/>
    <lineage>
        <taxon>Bacteria</taxon>
        <taxon>Pseudomonadati</taxon>
        <taxon>Bacteroidota</taxon>
        <taxon>Flavobacteriia</taxon>
        <taxon>Flavobacteriales</taxon>
        <taxon>Flavobacteriaceae</taxon>
        <taxon>Maribacter</taxon>
    </lineage>
</organism>
<name>A0A495EF08_9FLAO</name>
<reference evidence="3 4" key="1">
    <citation type="submission" date="2018-10" db="EMBL/GenBank/DDBJ databases">
        <title>Genomic Encyclopedia of Archaeal and Bacterial Type Strains, Phase II (KMG-II): from individual species to whole genera.</title>
        <authorList>
            <person name="Goeker M."/>
        </authorList>
    </citation>
    <scope>NUCLEOTIDE SEQUENCE [LARGE SCALE GENOMIC DNA]</scope>
    <source>
        <strain evidence="3 4">DSM 25230</strain>
    </source>
</reference>
<dbReference type="PANTHER" id="PTHR16026">
    <property type="entry name" value="CARTILAGE ACIDIC PROTEIN 1"/>
    <property type="match status" value="1"/>
</dbReference>
<dbReference type="Gene3D" id="2.130.10.130">
    <property type="entry name" value="Integrin alpha, N-terminal"/>
    <property type="match status" value="3"/>
</dbReference>
<protein>
    <submittedName>
        <fullName evidence="3">VCBS repeat protein</fullName>
    </submittedName>
</protein>
<dbReference type="Pfam" id="PF13517">
    <property type="entry name" value="FG-GAP_3"/>
    <property type="match status" value="4"/>
</dbReference>
<dbReference type="InterPro" id="IPR028994">
    <property type="entry name" value="Integrin_alpha_N"/>
</dbReference>
<evidence type="ECO:0000256" key="1">
    <source>
        <dbReference type="ARBA" id="ARBA00022729"/>
    </source>
</evidence>
<comment type="caution">
    <text evidence="3">The sequence shown here is derived from an EMBL/GenBank/DDBJ whole genome shotgun (WGS) entry which is preliminary data.</text>
</comment>
<dbReference type="PANTHER" id="PTHR16026:SF0">
    <property type="entry name" value="CARTILAGE ACIDIC PROTEIN 1"/>
    <property type="match status" value="1"/>
</dbReference>